<dbReference type="InterPro" id="IPR025161">
    <property type="entry name" value="IS402-like_dom"/>
</dbReference>
<comment type="cofactor">
    <cofactor evidence="1">
        <name>a divalent metal cation</name>
        <dbReference type="ChEBI" id="CHEBI:60240"/>
    </cofactor>
</comment>
<dbReference type="EMBL" id="CP154834">
    <property type="protein sequence ID" value="XAO76557.1"/>
    <property type="molecule type" value="Genomic_DNA"/>
</dbReference>
<protein>
    <submittedName>
        <fullName evidence="5">IS5 family transposase</fullName>
    </submittedName>
</protein>
<evidence type="ECO:0000313" key="5">
    <source>
        <dbReference type="EMBL" id="XAO76557.1"/>
    </source>
</evidence>
<dbReference type="PANTHER" id="PTHR30007">
    <property type="entry name" value="PHP DOMAIN PROTEIN"/>
    <property type="match status" value="1"/>
</dbReference>
<dbReference type="GO" id="GO:0046872">
    <property type="term" value="F:metal ion binding"/>
    <property type="evidence" value="ECO:0007669"/>
    <property type="project" value="UniProtKB-KW"/>
</dbReference>
<proteinExistence type="predicted"/>
<organism evidence="5 6">
    <name type="scientific">Chryseobacterium endophyticum</name>
    <dbReference type="NCBI Taxonomy" id="1854762"/>
    <lineage>
        <taxon>Bacteria</taxon>
        <taxon>Pseudomonadati</taxon>
        <taxon>Bacteroidota</taxon>
        <taxon>Flavobacteriia</taxon>
        <taxon>Flavobacteriales</taxon>
        <taxon>Weeksellaceae</taxon>
        <taxon>Chryseobacterium group</taxon>
        <taxon>Chryseobacterium</taxon>
    </lineage>
</organism>
<dbReference type="NCBIfam" id="NF033580">
    <property type="entry name" value="transpos_IS5_3"/>
    <property type="match status" value="1"/>
</dbReference>
<evidence type="ECO:0000256" key="1">
    <source>
        <dbReference type="ARBA" id="ARBA00001968"/>
    </source>
</evidence>
<dbReference type="Pfam" id="PF13340">
    <property type="entry name" value="DUF4096"/>
    <property type="match status" value="1"/>
</dbReference>
<feature type="domain" description="Insertion element IS402-like" evidence="3">
    <location>
        <begin position="13"/>
        <end position="81"/>
    </location>
</feature>
<sequence length="272" mass="31784">MYLKDMIEFEILKYIPKNKRGFSPKVSFLSIVNAIFYKLKTGLQWYMLPVKSLILESDYSWNSVYHHFRKWSEMGVWEKIWTRLLKARRIKMDLSHINFDGSHTPCTKGGEKVSYQGRKKRKTTNALYLTDKNGIPLAMSEPEAGSHHDTYDIGTHFTEVISVLKASEINMDGLFMNADSGFDCRHLRTLCSQHGIIANFASNKRNKMTANDDDYYFDPELYEERYSIERTNARLDSFRSLLNRHDTTVNSWKALNYIAFIVIGLKKSKKFK</sequence>
<dbReference type="AlphaFoldDB" id="A0AAU6WX80"/>
<dbReference type="InterPro" id="IPR027806">
    <property type="entry name" value="HARBI1_dom"/>
</dbReference>
<gene>
    <name evidence="5" type="ORF">AAFP95_20565</name>
</gene>
<name>A0AAU6WX80_9FLAO</name>
<dbReference type="Pfam" id="PF13359">
    <property type="entry name" value="DDE_Tnp_4"/>
    <property type="match status" value="1"/>
</dbReference>
<dbReference type="RefSeq" id="WP_345767884.1">
    <property type="nucleotide sequence ID" value="NZ_CP154834.1"/>
</dbReference>
<feature type="domain" description="DDE Tnp4" evidence="4">
    <location>
        <begin position="100"/>
        <end position="261"/>
    </location>
</feature>
<dbReference type="Proteomes" id="UP001463665">
    <property type="component" value="Chromosome"/>
</dbReference>
<evidence type="ECO:0000259" key="3">
    <source>
        <dbReference type="Pfam" id="PF13340"/>
    </source>
</evidence>
<reference evidence="5 6" key="1">
    <citation type="submission" date="2024-04" db="EMBL/GenBank/DDBJ databases">
        <title>Genome sequencing and assembly of rice foliar adapted Chryseobacterium endophyticum OsEnb-ALM-A6.</title>
        <authorList>
            <person name="Kumar S."/>
            <person name="Javed M."/>
            <person name="Chouhan V."/>
            <person name="Charishma K."/>
            <person name="Patel A."/>
            <person name="Kumar M."/>
            <person name="Sahu K.P."/>
            <person name="Kumar A."/>
        </authorList>
    </citation>
    <scope>NUCLEOTIDE SEQUENCE [LARGE SCALE GENOMIC DNA]</scope>
    <source>
        <strain evidence="5 6">OsEnb-ALM-A6</strain>
    </source>
</reference>
<evidence type="ECO:0000313" key="6">
    <source>
        <dbReference type="Proteomes" id="UP001463665"/>
    </source>
</evidence>
<accession>A0AAU6WX80</accession>
<keyword evidence="6" id="KW-1185">Reference proteome</keyword>
<evidence type="ECO:0000256" key="2">
    <source>
        <dbReference type="ARBA" id="ARBA00022723"/>
    </source>
</evidence>
<evidence type="ECO:0000259" key="4">
    <source>
        <dbReference type="Pfam" id="PF13359"/>
    </source>
</evidence>
<keyword evidence="2" id="KW-0479">Metal-binding</keyword>
<dbReference type="PANTHER" id="PTHR30007:SF0">
    <property type="entry name" value="TRANSPOSASE"/>
    <property type="match status" value="1"/>
</dbReference>